<protein>
    <submittedName>
        <fullName evidence="2">Uncharacterized protein</fullName>
    </submittedName>
</protein>
<evidence type="ECO:0000313" key="2">
    <source>
        <dbReference type="EMBL" id="QNJ96250.1"/>
    </source>
</evidence>
<evidence type="ECO:0000313" key="3">
    <source>
        <dbReference type="Proteomes" id="UP000515498"/>
    </source>
</evidence>
<dbReference type="Proteomes" id="UP000515498">
    <property type="component" value="Chromosome"/>
</dbReference>
<dbReference type="EMBL" id="CP059894">
    <property type="protein sequence ID" value="QNJ96250.1"/>
    <property type="molecule type" value="Genomic_DNA"/>
</dbReference>
<dbReference type="AlphaFoldDB" id="A0A7G8PPI4"/>
<proteinExistence type="predicted"/>
<reference evidence="2 3" key="1">
    <citation type="submission" date="2020-07" db="EMBL/GenBank/DDBJ databases">
        <title>Draft genome sequence of four isobutane-metabolizing strains capable of cometabolically degrading diverse ether contaminants.</title>
        <authorList>
            <person name="Chen W."/>
            <person name="Faulkner N."/>
            <person name="Smith C."/>
            <person name="Hyman M."/>
        </authorList>
    </citation>
    <scope>NUCLEOTIDE SEQUENCE [LARGE SCALE GENOMIC DNA]</scope>
    <source>
        <strain evidence="2 3">2A</strain>
    </source>
</reference>
<name>A0A7G8PPI4_9MYCO</name>
<organism evidence="2 3">
    <name type="scientific">Mycolicibacterium fluoranthenivorans</name>
    <dbReference type="NCBI Taxonomy" id="258505"/>
    <lineage>
        <taxon>Bacteria</taxon>
        <taxon>Bacillati</taxon>
        <taxon>Actinomycetota</taxon>
        <taxon>Actinomycetes</taxon>
        <taxon>Mycobacteriales</taxon>
        <taxon>Mycobacteriaceae</taxon>
        <taxon>Mycolicibacterium</taxon>
    </lineage>
</organism>
<feature type="compositionally biased region" description="Polar residues" evidence="1">
    <location>
        <begin position="10"/>
        <end position="21"/>
    </location>
</feature>
<dbReference type="KEGG" id="mflu:HZU40_21070"/>
<evidence type="ECO:0000256" key="1">
    <source>
        <dbReference type="SAM" id="MobiDB-lite"/>
    </source>
</evidence>
<feature type="region of interest" description="Disordered" evidence="1">
    <location>
        <begin position="1"/>
        <end position="24"/>
    </location>
</feature>
<accession>A0A7G8PPI4</accession>
<sequence>MRAKLAAHTSWANTENRTARTANGRKAAENKFLAEAGGDPVKAESLRKAFYARLALKSAQTRRRRAGGAA</sequence>
<gene>
    <name evidence="2" type="ORF">HZU40_21070</name>
</gene>